<dbReference type="PhylomeDB" id="A0A061BAT4"/>
<feature type="compositionally biased region" description="Low complexity" evidence="1">
    <location>
        <begin position="79"/>
        <end position="98"/>
    </location>
</feature>
<feature type="compositionally biased region" description="Polar residues" evidence="1">
    <location>
        <begin position="39"/>
        <end position="56"/>
    </location>
</feature>
<reference evidence="2" key="1">
    <citation type="journal article" date="2014" name="Genome Announc.">
        <title>Genome sequence of the yeast Cyberlindnera fabianii (Hansenula fabianii).</title>
        <authorList>
            <person name="Freel K.C."/>
            <person name="Sarilar V."/>
            <person name="Neuveglise C."/>
            <person name="Devillers H."/>
            <person name="Friedrich A."/>
            <person name="Schacherer J."/>
        </authorList>
    </citation>
    <scope>NUCLEOTIDE SEQUENCE</scope>
    <source>
        <strain evidence="2">YJS4271</strain>
    </source>
</reference>
<dbReference type="EMBL" id="LK052898">
    <property type="protein sequence ID" value="CDR44019.1"/>
    <property type="molecule type" value="Genomic_DNA"/>
</dbReference>
<proteinExistence type="predicted"/>
<feature type="region of interest" description="Disordered" evidence="1">
    <location>
        <begin position="23"/>
        <end position="100"/>
    </location>
</feature>
<dbReference type="VEuPathDB" id="FungiDB:BON22_1823"/>
<evidence type="ECO:0000313" key="2">
    <source>
        <dbReference type="EMBL" id="CDR44019.1"/>
    </source>
</evidence>
<dbReference type="OrthoDB" id="4090463at2759"/>
<organism evidence="2">
    <name type="scientific">Cyberlindnera fabianii</name>
    <name type="common">Yeast</name>
    <name type="synonym">Hansenula fabianii</name>
    <dbReference type="NCBI Taxonomy" id="36022"/>
    <lineage>
        <taxon>Eukaryota</taxon>
        <taxon>Fungi</taxon>
        <taxon>Dikarya</taxon>
        <taxon>Ascomycota</taxon>
        <taxon>Saccharomycotina</taxon>
        <taxon>Saccharomycetes</taxon>
        <taxon>Phaffomycetales</taxon>
        <taxon>Phaffomycetaceae</taxon>
        <taxon>Cyberlindnera</taxon>
    </lineage>
</organism>
<evidence type="ECO:0000256" key="1">
    <source>
        <dbReference type="SAM" id="MobiDB-lite"/>
    </source>
</evidence>
<gene>
    <name evidence="2" type="ORF">CYFA0S_13e01684g</name>
</gene>
<accession>A0A061BAT4</accession>
<name>A0A061BAT4_CYBFA</name>
<sequence>MTSYQNVSESEIVGWNDCPIAGLTASGTSAKTRRPRPQHNLSSTSLISQQRSTLNGNGPPKIAFPSRQTPSKPPMATPSLSKSASTVSSSSMLSSSSLGDTEQLQQSIETLFSLPTTLPEREFEHYSRKLRDSMGKIKPEHAAFVVSSIANYKNKDETKKSVVQFMMTNDGTSTWGVPLRRILESVKLE</sequence>
<dbReference type="AlphaFoldDB" id="A0A061BAT4"/>
<protein>
    <submittedName>
        <fullName evidence="2">CYFA0S13e01684g1_1</fullName>
    </submittedName>
</protein>